<evidence type="ECO:0000256" key="1">
    <source>
        <dbReference type="ARBA" id="ARBA00022679"/>
    </source>
</evidence>
<evidence type="ECO:0000256" key="4">
    <source>
        <dbReference type="ARBA" id="ARBA00038491"/>
    </source>
</evidence>
<dbReference type="AlphaFoldDB" id="A0A9N9SG54"/>
<dbReference type="GO" id="GO:0031123">
    <property type="term" value="P:RNA 3'-end processing"/>
    <property type="evidence" value="ECO:0007669"/>
    <property type="project" value="TreeGrafter"/>
</dbReference>
<name>A0A9N9SG54_PHACE</name>
<keyword evidence="1" id="KW-0808">Transferase</keyword>
<dbReference type="Proteomes" id="UP001153737">
    <property type="component" value="Chromosome 17"/>
</dbReference>
<sequence length="109" mass="12290">MLLGELLVSFFRYYASYNFQQYAISVRAGCSLSIDECRYAKAPKNDPHQWKYLCIEEPFDLTNTARSVFDTEALKHLKTLIGSAYAELDESKTLDNLLPAVGGDGEEGR</sequence>
<protein>
    <recommendedName>
        <fullName evidence="5">PAP-associated domain-containing protein</fullName>
    </recommendedName>
</protein>
<reference evidence="6" key="2">
    <citation type="submission" date="2022-10" db="EMBL/GenBank/DDBJ databases">
        <authorList>
            <consortium name="ENA_rothamsted_submissions"/>
            <consortium name="culmorum"/>
            <person name="King R."/>
        </authorList>
    </citation>
    <scope>NUCLEOTIDE SEQUENCE</scope>
</reference>
<dbReference type="SUPFAM" id="SSF81631">
    <property type="entry name" value="PAP/OAS1 substrate-binding domain"/>
    <property type="match status" value="1"/>
</dbReference>
<evidence type="ECO:0000256" key="2">
    <source>
        <dbReference type="ARBA" id="ARBA00022723"/>
    </source>
</evidence>
<dbReference type="PANTHER" id="PTHR12271:SF40">
    <property type="entry name" value="POLY(A) RNA POLYMERASE GLD2"/>
    <property type="match status" value="1"/>
</dbReference>
<dbReference type="PANTHER" id="PTHR12271">
    <property type="entry name" value="POLY A POLYMERASE CID PAP -RELATED"/>
    <property type="match status" value="1"/>
</dbReference>
<dbReference type="Pfam" id="PF03828">
    <property type="entry name" value="PAP_assoc"/>
    <property type="match status" value="1"/>
</dbReference>
<proteinExistence type="inferred from homology"/>
<feature type="domain" description="PAP-associated" evidence="5">
    <location>
        <begin position="3"/>
        <end position="63"/>
    </location>
</feature>
<comment type="similarity">
    <text evidence="4">Belongs to the DNA polymerase type-B-like family. GLD2 subfamily.</text>
</comment>
<dbReference type="GO" id="GO:1990817">
    <property type="term" value="F:poly(A) RNA polymerase activity"/>
    <property type="evidence" value="ECO:0007669"/>
    <property type="project" value="TreeGrafter"/>
</dbReference>
<gene>
    <name evidence="6" type="ORF">PHAECO_LOCUS5582</name>
</gene>
<accession>A0A9N9SG54</accession>
<organism evidence="6 7">
    <name type="scientific">Phaedon cochleariae</name>
    <name type="common">Mustard beetle</name>
    <dbReference type="NCBI Taxonomy" id="80249"/>
    <lineage>
        <taxon>Eukaryota</taxon>
        <taxon>Metazoa</taxon>
        <taxon>Ecdysozoa</taxon>
        <taxon>Arthropoda</taxon>
        <taxon>Hexapoda</taxon>
        <taxon>Insecta</taxon>
        <taxon>Pterygota</taxon>
        <taxon>Neoptera</taxon>
        <taxon>Endopterygota</taxon>
        <taxon>Coleoptera</taxon>
        <taxon>Polyphaga</taxon>
        <taxon>Cucujiformia</taxon>
        <taxon>Chrysomeloidea</taxon>
        <taxon>Chrysomelidae</taxon>
        <taxon>Chrysomelinae</taxon>
        <taxon>Chrysomelini</taxon>
        <taxon>Phaedon</taxon>
    </lineage>
</organism>
<keyword evidence="2" id="KW-0479">Metal-binding</keyword>
<evidence type="ECO:0000259" key="5">
    <source>
        <dbReference type="Pfam" id="PF03828"/>
    </source>
</evidence>
<dbReference type="InterPro" id="IPR002058">
    <property type="entry name" value="PAP_assoc"/>
</dbReference>
<evidence type="ECO:0000313" key="7">
    <source>
        <dbReference type="Proteomes" id="UP001153737"/>
    </source>
</evidence>
<dbReference type="Gene3D" id="1.10.1410.10">
    <property type="match status" value="1"/>
</dbReference>
<evidence type="ECO:0000313" key="6">
    <source>
        <dbReference type="EMBL" id="CAG9818422.1"/>
    </source>
</evidence>
<keyword evidence="3" id="KW-0460">Magnesium</keyword>
<reference evidence="6" key="1">
    <citation type="submission" date="2022-01" db="EMBL/GenBank/DDBJ databases">
        <authorList>
            <person name="King R."/>
        </authorList>
    </citation>
    <scope>NUCLEOTIDE SEQUENCE</scope>
</reference>
<dbReference type="GO" id="GO:0046872">
    <property type="term" value="F:metal ion binding"/>
    <property type="evidence" value="ECO:0007669"/>
    <property type="project" value="UniProtKB-KW"/>
</dbReference>
<dbReference type="EMBL" id="OU896723">
    <property type="protein sequence ID" value="CAG9818422.1"/>
    <property type="molecule type" value="Genomic_DNA"/>
</dbReference>
<dbReference type="OrthoDB" id="2274644at2759"/>
<evidence type="ECO:0000256" key="3">
    <source>
        <dbReference type="ARBA" id="ARBA00022842"/>
    </source>
</evidence>
<keyword evidence="7" id="KW-1185">Reference proteome</keyword>